<proteinExistence type="predicted"/>
<dbReference type="EMBL" id="AMZH03000586">
    <property type="protein sequence ID" value="RRT82979.1"/>
    <property type="molecule type" value="Genomic_DNA"/>
</dbReference>
<evidence type="ECO:0000313" key="1">
    <source>
        <dbReference type="EMBL" id="RRT82979.1"/>
    </source>
</evidence>
<comment type="caution">
    <text evidence="1">The sequence shown here is derived from an EMBL/GenBank/DDBJ whole genome shotgun (WGS) entry which is preliminary data.</text>
</comment>
<protein>
    <submittedName>
        <fullName evidence="1">Uncharacterized protein</fullName>
    </submittedName>
</protein>
<name>A0A444F1Y1_ENSVE</name>
<sequence>MVWSSRGREQLSFGRRRHLKGIILWESRRDATSHSQLQLLPVATGEEEGHVSVDDQPIVAISDLPVIVSYAPGHSLPYKFSAIATHLKAVAEVPCLAVFAKKS</sequence>
<dbReference type="Proteomes" id="UP000287651">
    <property type="component" value="Unassembled WGS sequence"/>
</dbReference>
<gene>
    <name evidence="1" type="ORF">B296_00006923</name>
</gene>
<organism evidence="1 2">
    <name type="scientific">Ensete ventricosum</name>
    <name type="common">Abyssinian banana</name>
    <name type="synonym">Musa ensete</name>
    <dbReference type="NCBI Taxonomy" id="4639"/>
    <lineage>
        <taxon>Eukaryota</taxon>
        <taxon>Viridiplantae</taxon>
        <taxon>Streptophyta</taxon>
        <taxon>Embryophyta</taxon>
        <taxon>Tracheophyta</taxon>
        <taxon>Spermatophyta</taxon>
        <taxon>Magnoliopsida</taxon>
        <taxon>Liliopsida</taxon>
        <taxon>Zingiberales</taxon>
        <taxon>Musaceae</taxon>
        <taxon>Ensete</taxon>
    </lineage>
</organism>
<evidence type="ECO:0000313" key="2">
    <source>
        <dbReference type="Proteomes" id="UP000287651"/>
    </source>
</evidence>
<reference evidence="1 2" key="1">
    <citation type="journal article" date="2014" name="Agronomy (Basel)">
        <title>A Draft Genome Sequence for Ensete ventricosum, the Drought-Tolerant Tree Against Hunger.</title>
        <authorList>
            <person name="Harrison J."/>
            <person name="Moore K.A."/>
            <person name="Paszkiewicz K."/>
            <person name="Jones T."/>
            <person name="Grant M."/>
            <person name="Ambacheew D."/>
            <person name="Muzemil S."/>
            <person name="Studholme D.J."/>
        </authorList>
    </citation>
    <scope>NUCLEOTIDE SEQUENCE [LARGE SCALE GENOMIC DNA]</scope>
</reference>
<accession>A0A444F1Y1</accession>
<dbReference type="AlphaFoldDB" id="A0A444F1Y1"/>